<feature type="transmembrane region" description="Helical" evidence="1">
    <location>
        <begin position="390"/>
        <end position="409"/>
    </location>
</feature>
<keyword evidence="1" id="KW-0472">Membrane</keyword>
<reference evidence="3" key="1">
    <citation type="submission" date="2016-10" db="EMBL/GenBank/DDBJ databases">
        <authorList>
            <person name="Varghese N."/>
            <person name="Submissions S."/>
        </authorList>
    </citation>
    <scope>NUCLEOTIDE SEQUENCE [LARGE SCALE GENOMIC DNA]</scope>
    <source>
        <strain evidence="3">DSM 1565</strain>
    </source>
</reference>
<organism evidence="2 3">
    <name type="scientific">Hyphomicrobium facile</name>
    <dbReference type="NCBI Taxonomy" id="51670"/>
    <lineage>
        <taxon>Bacteria</taxon>
        <taxon>Pseudomonadati</taxon>
        <taxon>Pseudomonadota</taxon>
        <taxon>Alphaproteobacteria</taxon>
        <taxon>Hyphomicrobiales</taxon>
        <taxon>Hyphomicrobiaceae</taxon>
        <taxon>Hyphomicrobium</taxon>
    </lineage>
</organism>
<dbReference type="RefSeq" id="WP_092866817.1">
    <property type="nucleotide sequence ID" value="NZ_FPCH01000002.1"/>
</dbReference>
<name>A0A1I7NCH9_9HYPH</name>
<dbReference type="EMBL" id="FPCH01000002">
    <property type="protein sequence ID" value="SFV32362.1"/>
    <property type="molecule type" value="Genomic_DNA"/>
</dbReference>
<dbReference type="OrthoDB" id="7927986at2"/>
<keyword evidence="3" id="KW-1185">Reference proteome</keyword>
<keyword evidence="1" id="KW-0812">Transmembrane</keyword>
<feature type="transmembrane region" description="Helical" evidence="1">
    <location>
        <begin position="329"/>
        <end position="348"/>
    </location>
</feature>
<feature type="transmembrane region" description="Helical" evidence="1">
    <location>
        <begin position="129"/>
        <end position="154"/>
    </location>
</feature>
<evidence type="ECO:0000256" key="1">
    <source>
        <dbReference type="SAM" id="Phobius"/>
    </source>
</evidence>
<evidence type="ECO:0000313" key="2">
    <source>
        <dbReference type="EMBL" id="SFV32362.1"/>
    </source>
</evidence>
<keyword evidence="1" id="KW-1133">Transmembrane helix</keyword>
<proteinExistence type="predicted"/>
<feature type="transmembrane region" description="Helical" evidence="1">
    <location>
        <begin position="360"/>
        <end position="378"/>
    </location>
</feature>
<protein>
    <submittedName>
        <fullName evidence="2">Uncharacterized protein</fullName>
    </submittedName>
</protein>
<feature type="transmembrane region" description="Helical" evidence="1">
    <location>
        <begin position="161"/>
        <end position="180"/>
    </location>
</feature>
<feature type="transmembrane region" description="Helical" evidence="1">
    <location>
        <begin position="231"/>
        <end position="250"/>
    </location>
</feature>
<dbReference type="Proteomes" id="UP000199423">
    <property type="component" value="Unassembled WGS sequence"/>
</dbReference>
<feature type="transmembrane region" description="Helical" evidence="1">
    <location>
        <begin position="186"/>
        <end position="211"/>
    </location>
</feature>
<sequence length="596" mass="66039">MTRHRLLFIALLIWALAMILPDFARVVRPLGSFGFYADSNGLIYDVRGPFESEDKSPAWQAGVRPGDRLDFSRMRCIPFDPYVCTSTITSVGGNEYVLPGRRTTIDLLPTATEGARDVTLIAVPRPTNWFARLVLLLDQFAGIAVILGAGWLVWTRPSRMTWGFFVYVIWYNPGQAYEFYAQLQRWPLLLLVQNALGSISQAVGYAGLLVFVMRAPTGSIQPQWERFEKAILALTPVVAVALMAAYGNSVGFHTELLTRVTILFGIIVSITAVAILLARRRTLSPKDNQRLRWVMWGCLIGLPAFVIADLNEYTTLLTNWNGFVMSEDIAGLLYLLNGVLCLFVVEAVRRDRVVSVAIPLRRVTLLALLMSVPALLLHQQAEHMHELVELPGWSWLGIGALVLFVIGRLHEWSVELADRFFNRALDKSAKEIGEALLRAKTPVEIDRLLSDGVLRALKLSSAATFRGTDTAFRRFENSAGWDDKAVRDLRISGAIMENLRQGEASRLDKSAATEAGFPSGLDMPILAVPAANRVHCFAVMLYGPHVSGTDIDSNEREMLVALGQNAADSYARAENEELRKTIAELKTAPGLQSGRA</sequence>
<feature type="transmembrane region" description="Helical" evidence="1">
    <location>
        <begin position="290"/>
        <end position="309"/>
    </location>
</feature>
<feature type="transmembrane region" description="Helical" evidence="1">
    <location>
        <begin position="256"/>
        <end position="278"/>
    </location>
</feature>
<gene>
    <name evidence="2" type="ORF">SAMN04488557_1572</name>
</gene>
<accession>A0A1I7NCH9</accession>
<evidence type="ECO:0000313" key="3">
    <source>
        <dbReference type="Proteomes" id="UP000199423"/>
    </source>
</evidence>
<dbReference type="AlphaFoldDB" id="A0A1I7NCH9"/>